<comment type="caution">
    <text evidence="12">The sequence shown here is derived from an EMBL/GenBank/DDBJ whole genome shotgun (WGS) entry which is preliminary data.</text>
</comment>
<feature type="coiled-coil region" evidence="8">
    <location>
        <begin position="484"/>
        <end position="574"/>
    </location>
</feature>
<dbReference type="InterPro" id="IPR036872">
    <property type="entry name" value="CH_dom_sf"/>
</dbReference>
<comment type="similarity">
    <text evidence="1">Belongs to the TRAFAC class myosin-kinesin ATPase superfamily. Kinesin family. KIN-14 subfamily.</text>
</comment>
<dbReference type="InterPro" id="IPR036961">
    <property type="entry name" value="Kinesin_motor_dom_sf"/>
</dbReference>
<dbReference type="Pfam" id="PF00307">
    <property type="entry name" value="CH"/>
    <property type="match status" value="1"/>
</dbReference>
<dbReference type="Proteomes" id="UP000823388">
    <property type="component" value="Chromosome 1N"/>
</dbReference>
<keyword evidence="6 7" id="KW-0505">Motor protein</keyword>
<dbReference type="OrthoDB" id="3176171at2759"/>
<feature type="region of interest" description="Disordered" evidence="9">
    <location>
        <begin position="1171"/>
        <end position="1247"/>
    </location>
</feature>
<evidence type="ECO:0000259" key="11">
    <source>
        <dbReference type="PROSITE" id="PS50067"/>
    </source>
</evidence>
<dbReference type="FunFam" id="3.40.850.10:FF:000044">
    <property type="entry name" value="p-loop containing nucleoside triphosphate hydrolases superfamily protein"/>
    <property type="match status" value="1"/>
</dbReference>
<organism evidence="12 13">
    <name type="scientific">Panicum virgatum</name>
    <name type="common">Blackwell switchgrass</name>
    <dbReference type="NCBI Taxonomy" id="38727"/>
    <lineage>
        <taxon>Eukaryota</taxon>
        <taxon>Viridiplantae</taxon>
        <taxon>Streptophyta</taxon>
        <taxon>Embryophyta</taxon>
        <taxon>Tracheophyta</taxon>
        <taxon>Spermatophyta</taxon>
        <taxon>Magnoliopsida</taxon>
        <taxon>Liliopsida</taxon>
        <taxon>Poales</taxon>
        <taxon>Poaceae</taxon>
        <taxon>PACMAD clade</taxon>
        <taxon>Panicoideae</taxon>
        <taxon>Panicodae</taxon>
        <taxon>Paniceae</taxon>
        <taxon>Panicinae</taxon>
        <taxon>Panicum</taxon>
        <taxon>Panicum sect. Hiantes</taxon>
    </lineage>
</organism>
<dbReference type="Gene3D" id="1.10.418.10">
    <property type="entry name" value="Calponin-like domain"/>
    <property type="match status" value="1"/>
</dbReference>
<evidence type="ECO:0000313" key="13">
    <source>
        <dbReference type="Proteomes" id="UP000823388"/>
    </source>
</evidence>
<keyword evidence="13" id="KW-1185">Reference proteome</keyword>
<dbReference type="Pfam" id="PF00225">
    <property type="entry name" value="Kinesin"/>
    <property type="match status" value="1"/>
</dbReference>
<dbReference type="PROSITE" id="PS50067">
    <property type="entry name" value="KINESIN_MOTOR_2"/>
    <property type="match status" value="1"/>
</dbReference>
<evidence type="ECO:0000256" key="2">
    <source>
        <dbReference type="ARBA" id="ARBA00022701"/>
    </source>
</evidence>
<keyword evidence="3 7" id="KW-0547">Nucleotide-binding</keyword>
<evidence type="ECO:0000313" key="12">
    <source>
        <dbReference type="EMBL" id="KAG2649671.1"/>
    </source>
</evidence>
<keyword evidence="2" id="KW-0493">Microtubule</keyword>
<feature type="compositionally biased region" description="Polar residues" evidence="9">
    <location>
        <begin position="1231"/>
        <end position="1247"/>
    </location>
</feature>
<dbReference type="SMART" id="SM00129">
    <property type="entry name" value="KISc"/>
    <property type="match status" value="1"/>
</dbReference>
<evidence type="ECO:0000256" key="5">
    <source>
        <dbReference type="ARBA" id="ARBA00023054"/>
    </source>
</evidence>
<dbReference type="InterPro" id="IPR027640">
    <property type="entry name" value="Kinesin-like_fam"/>
</dbReference>
<dbReference type="PRINTS" id="PR00380">
    <property type="entry name" value="KINESINHEAVY"/>
</dbReference>
<feature type="compositionally biased region" description="Polar residues" evidence="9">
    <location>
        <begin position="1171"/>
        <end position="1198"/>
    </location>
</feature>
<dbReference type="InterPro" id="IPR027417">
    <property type="entry name" value="P-loop_NTPase"/>
</dbReference>
<dbReference type="PANTHER" id="PTHR47972">
    <property type="entry name" value="KINESIN-LIKE PROTEIN KLP-3"/>
    <property type="match status" value="1"/>
</dbReference>
<protein>
    <submittedName>
        <fullName evidence="12">Uncharacterized protein</fullName>
    </submittedName>
</protein>
<keyword evidence="4 7" id="KW-0067">ATP-binding</keyword>
<feature type="compositionally biased region" description="Basic and acidic residues" evidence="9">
    <location>
        <begin position="1285"/>
        <end position="1297"/>
    </location>
</feature>
<dbReference type="SUPFAM" id="SSF47576">
    <property type="entry name" value="Calponin-homology domain, CH-domain"/>
    <property type="match status" value="1"/>
</dbReference>
<accession>A0A8T0WJ72</accession>
<evidence type="ECO:0000256" key="4">
    <source>
        <dbReference type="ARBA" id="ARBA00022840"/>
    </source>
</evidence>
<dbReference type="GO" id="GO:0003777">
    <property type="term" value="F:microtubule motor activity"/>
    <property type="evidence" value="ECO:0007669"/>
    <property type="project" value="InterPro"/>
</dbReference>
<dbReference type="InterPro" id="IPR001752">
    <property type="entry name" value="Kinesin_motor_dom"/>
</dbReference>
<proteinExistence type="inferred from homology"/>
<dbReference type="PROSITE" id="PS50021">
    <property type="entry name" value="CH"/>
    <property type="match status" value="1"/>
</dbReference>
<dbReference type="GO" id="GO:0007018">
    <property type="term" value="P:microtubule-based movement"/>
    <property type="evidence" value="ECO:0007669"/>
    <property type="project" value="InterPro"/>
</dbReference>
<feature type="binding site" evidence="7">
    <location>
        <begin position="887"/>
        <end position="894"/>
    </location>
    <ligand>
        <name>ATP</name>
        <dbReference type="ChEBI" id="CHEBI:30616"/>
    </ligand>
</feature>
<gene>
    <name evidence="12" type="ORF">PVAP13_1NG124200</name>
</gene>
<evidence type="ECO:0000256" key="7">
    <source>
        <dbReference type="PROSITE-ProRule" id="PRU00283"/>
    </source>
</evidence>
<dbReference type="Gene3D" id="3.40.850.10">
    <property type="entry name" value="Kinesin motor domain"/>
    <property type="match status" value="1"/>
</dbReference>
<evidence type="ECO:0000259" key="10">
    <source>
        <dbReference type="PROSITE" id="PS50021"/>
    </source>
</evidence>
<feature type="domain" description="Calponin-homology (CH)" evidence="10">
    <location>
        <begin position="15"/>
        <end position="114"/>
    </location>
</feature>
<evidence type="ECO:0000256" key="1">
    <source>
        <dbReference type="ARBA" id="ARBA00010899"/>
    </source>
</evidence>
<keyword evidence="5 8" id="KW-0175">Coiled coil</keyword>
<dbReference type="GO" id="GO:0005524">
    <property type="term" value="F:ATP binding"/>
    <property type="evidence" value="ECO:0007669"/>
    <property type="project" value="UniProtKB-UniRule"/>
</dbReference>
<feature type="region of interest" description="Disordered" evidence="9">
    <location>
        <begin position="1309"/>
        <end position="1358"/>
    </location>
</feature>
<feature type="region of interest" description="Disordered" evidence="9">
    <location>
        <begin position="1259"/>
        <end position="1297"/>
    </location>
</feature>
<dbReference type="SUPFAM" id="SSF52540">
    <property type="entry name" value="P-loop containing nucleoside triphosphate hydrolases"/>
    <property type="match status" value="1"/>
</dbReference>
<sequence length="1358" mass="152486">MSLRDPDAAPPDPSARRRPDAVEWLRSLFPDVRLPPQATDDDLRAALANGRLLCALLRRLLPGALLDDATSDNLGRFRAAVERMGVPTFSAYDLERGELSAVVTCVLALKDRFSSRLDEDQRSSTFLTRCDSEGGRRNMESKLQRVLSSPVMSEPYSPSFGADAYFPSRVFQLKQGYSDLPGCKISDLMKSSSLENAPTQSLLGVVNSILDESIERKNGQIPYRTASLLRKVIVEIERRISTQAGHIRNQNNLIKAREEKYQSRIRVLEALACGARGQTHVERDKLEGKGQLAEDDMARLMQYEEDLVRLMKEKEDMIWLLKEKEDMIRLLKEKEDMVRLLKIKEDAGNLNNDKMDRLLKEKDDTVVRLTKEKDDMVRLLKDKEDIIRLMKEKEDMVNVKDVTVEDTQRATDESKRLLKEKDAIVVRLTKEKEDMISLLKEKEAAIRIMKEKEDMVNVKDVTVEDTQRATDESKWLLKEKDAIVVQLTKEKEDMISLLKEKEATIRIMKEKEDLVNIAGGVVSDRKQEIDDDRDRLIKENNDALARLTMEKENITKLLKEKEDVIRLMKEKEDKAVMKKGNVEDRKQATVEDADRSMEEKGDIIRLMKEKEDYSNTIMKLKQELESLRSSHEESSKLLESKKGDVVKLLTDKEMDENIILKLKQELEATKKLHEAQSQQLETKAAKVSKELEQRIKEIELMLEDSTKRRIELEESAESRIQFWKQKQIVVNKFVGLQIKNAQDLRLSSVSIRHEILNCQKRWFEELAGLGQNLKVVTNAAEKYHAALADNRKLFNEIQELKGNIRVYCRIRPFRPWEDEKSTSVEHIGENGELVLSNPTKKGKEGGKNFTFNRVFGPTTTQDMVFKDIQPLIRSVLDGYNVCIFAYGQTGSGKTYTMMGPENAEEKEWGVNYRALNDLFNISHDRRDTIKYELGVQMVEIYNEQIRDLLGSGGSQKKLGIQNTTQPNGLAVPDATMCPVNSTSHVIELMQTGHNNRSMSATALNERSSRSHSVVTIHVQGQDLKTGNTLRGALHLVDLAGSERVDRSAVTGDRLKEAQHINKSLAALGDVIFSLSQKNAHVPYRNSKLTQVLQTSLGGHAKTLMFVQVNPDVASYTETLSTLKFAERVSGVELGVARTNKEGKDVRELMDQLALLKDTILKKDDEIDRLQLLNSSTSRPKSTKNGDSLMKHSSSSPGMTSLGKVASFGSGAASDPDNLSDTSDRHSEAGSLLSTDENQQLGQSSANPEVSALGDVELDGRLSDVSDGGISAGAETDSSVNNVVDQEEKTSSAGKERLVKAVNRVQKLTVPKVGQASSLRPKPRDPSVPKSSVATGVRRSTTTQATAPARTSSTSKRGP</sequence>
<evidence type="ECO:0000256" key="3">
    <source>
        <dbReference type="ARBA" id="ARBA00022741"/>
    </source>
</evidence>
<evidence type="ECO:0000256" key="9">
    <source>
        <dbReference type="SAM" id="MobiDB-lite"/>
    </source>
</evidence>
<evidence type="ECO:0000256" key="6">
    <source>
        <dbReference type="ARBA" id="ARBA00023175"/>
    </source>
</evidence>
<dbReference type="EMBL" id="CM029038">
    <property type="protein sequence ID" value="KAG2649671.1"/>
    <property type="molecule type" value="Genomic_DNA"/>
</dbReference>
<name>A0A8T0WJ72_PANVG</name>
<dbReference type="PANTHER" id="PTHR47972:SF15">
    <property type="entry name" value="KINESIN-LIKE PROTEIN KIN-14D"/>
    <property type="match status" value="1"/>
</dbReference>
<feature type="coiled-coil region" evidence="8">
    <location>
        <begin position="603"/>
        <end position="715"/>
    </location>
</feature>
<dbReference type="GO" id="GO:0008017">
    <property type="term" value="F:microtubule binding"/>
    <property type="evidence" value="ECO:0007669"/>
    <property type="project" value="InterPro"/>
</dbReference>
<reference evidence="12" key="1">
    <citation type="submission" date="2020-05" db="EMBL/GenBank/DDBJ databases">
        <title>WGS assembly of Panicum virgatum.</title>
        <authorList>
            <person name="Lovell J.T."/>
            <person name="Jenkins J."/>
            <person name="Shu S."/>
            <person name="Juenger T.E."/>
            <person name="Schmutz J."/>
        </authorList>
    </citation>
    <scope>NUCLEOTIDE SEQUENCE</scope>
    <source>
        <strain evidence="12">AP13</strain>
    </source>
</reference>
<dbReference type="GO" id="GO:0005874">
    <property type="term" value="C:microtubule"/>
    <property type="evidence" value="ECO:0007669"/>
    <property type="project" value="UniProtKB-KW"/>
</dbReference>
<evidence type="ECO:0000256" key="8">
    <source>
        <dbReference type="SAM" id="Coils"/>
    </source>
</evidence>
<feature type="compositionally biased region" description="Polar residues" evidence="9">
    <location>
        <begin position="1328"/>
        <end position="1358"/>
    </location>
</feature>
<dbReference type="InterPro" id="IPR001715">
    <property type="entry name" value="CH_dom"/>
</dbReference>
<feature type="domain" description="Kinesin motor" evidence="11">
    <location>
        <begin position="803"/>
        <end position="1131"/>
    </location>
</feature>